<dbReference type="GO" id="GO:0005886">
    <property type="term" value="C:plasma membrane"/>
    <property type="evidence" value="ECO:0007669"/>
    <property type="project" value="UniProtKB-SubCell"/>
</dbReference>
<dbReference type="FunFam" id="3.40.50.2300:FF:000024">
    <property type="entry name" value="Vomeronasal 2, receptor 73"/>
    <property type="match status" value="1"/>
</dbReference>
<dbReference type="KEGG" id="pbi:107326403"/>
<evidence type="ECO:0000256" key="8">
    <source>
        <dbReference type="ARBA" id="ARBA00023136"/>
    </source>
</evidence>
<evidence type="ECO:0000256" key="12">
    <source>
        <dbReference type="SAM" id="Phobius"/>
    </source>
</evidence>
<comment type="similarity">
    <text evidence="2">Belongs to the G-protein coupled receptor 3 family.</text>
</comment>
<dbReference type="Gene3D" id="2.10.50.30">
    <property type="entry name" value="GPCR, family 3, nine cysteines domain"/>
    <property type="match status" value="1"/>
</dbReference>
<dbReference type="RefSeq" id="XP_015745478.1">
    <property type="nucleotide sequence ID" value="XM_015889992.1"/>
</dbReference>
<proteinExistence type="inferred from homology"/>
<dbReference type="Gene3D" id="3.40.50.2300">
    <property type="match status" value="2"/>
</dbReference>
<dbReference type="Pfam" id="PF01094">
    <property type="entry name" value="ANF_receptor"/>
    <property type="match status" value="1"/>
</dbReference>
<dbReference type="InterPro" id="IPR011500">
    <property type="entry name" value="GPCR_3_9-Cys_dom"/>
</dbReference>
<dbReference type="InterPro" id="IPR001828">
    <property type="entry name" value="ANF_lig-bd_rcpt"/>
</dbReference>
<keyword evidence="7" id="KW-0297">G-protein coupled receptor</keyword>
<keyword evidence="9" id="KW-0675">Receptor</keyword>
<organism evidence="14 15">
    <name type="scientific">Python bivittatus</name>
    <name type="common">Burmese python</name>
    <name type="synonym">Python molurus bivittatus</name>
    <dbReference type="NCBI Taxonomy" id="176946"/>
    <lineage>
        <taxon>Eukaryota</taxon>
        <taxon>Metazoa</taxon>
        <taxon>Chordata</taxon>
        <taxon>Craniata</taxon>
        <taxon>Vertebrata</taxon>
        <taxon>Euteleostomi</taxon>
        <taxon>Lepidosauria</taxon>
        <taxon>Squamata</taxon>
        <taxon>Bifurcata</taxon>
        <taxon>Unidentata</taxon>
        <taxon>Episquamata</taxon>
        <taxon>Toxicofera</taxon>
        <taxon>Serpentes</taxon>
        <taxon>Henophidia</taxon>
        <taxon>Pythonidae</taxon>
        <taxon>Python</taxon>
    </lineage>
</organism>
<dbReference type="InterPro" id="IPR028082">
    <property type="entry name" value="Peripla_BP_I"/>
</dbReference>
<dbReference type="PRINTS" id="PR01535">
    <property type="entry name" value="VOMERONASL2R"/>
</dbReference>
<evidence type="ECO:0000259" key="13">
    <source>
        <dbReference type="PROSITE" id="PS50259"/>
    </source>
</evidence>
<protein>
    <submittedName>
        <fullName evidence="15">Vomeronasal type-2 receptor 26-like</fullName>
    </submittedName>
</protein>
<keyword evidence="6 12" id="KW-1133">Transmembrane helix</keyword>
<dbReference type="Pfam" id="PF00003">
    <property type="entry name" value="7tm_3"/>
    <property type="match status" value="1"/>
</dbReference>
<dbReference type="PROSITE" id="PS00981">
    <property type="entry name" value="G_PROTEIN_RECEP_F3_3"/>
    <property type="match status" value="1"/>
</dbReference>
<evidence type="ECO:0000313" key="15">
    <source>
        <dbReference type="RefSeq" id="XP_015745478.1"/>
    </source>
</evidence>
<dbReference type="InterPro" id="IPR038550">
    <property type="entry name" value="GPCR_3_9-Cys_sf"/>
</dbReference>
<name>A0A9F3QV93_PYTBI</name>
<reference evidence="15" key="1">
    <citation type="submission" date="2025-08" db="UniProtKB">
        <authorList>
            <consortium name="RefSeq"/>
        </authorList>
    </citation>
    <scope>IDENTIFICATION</scope>
    <source>
        <tissue evidence="15">Liver</tissue>
    </source>
</reference>
<dbReference type="Pfam" id="PF07562">
    <property type="entry name" value="NCD3G"/>
    <property type="match status" value="1"/>
</dbReference>
<keyword evidence="14" id="KW-1185">Reference proteome</keyword>
<evidence type="ECO:0000256" key="9">
    <source>
        <dbReference type="ARBA" id="ARBA00023170"/>
    </source>
</evidence>
<feature type="transmembrane region" description="Helical" evidence="12">
    <location>
        <begin position="583"/>
        <end position="606"/>
    </location>
</feature>
<feature type="transmembrane region" description="Helical" evidence="12">
    <location>
        <begin position="743"/>
        <end position="765"/>
    </location>
</feature>
<dbReference type="InterPro" id="IPR004073">
    <property type="entry name" value="GPCR_3_vmron_rcpt_2"/>
</dbReference>
<gene>
    <name evidence="15" type="primary">LOC107326403</name>
</gene>
<evidence type="ECO:0000256" key="1">
    <source>
        <dbReference type="ARBA" id="ARBA00004651"/>
    </source>
</evidence>
<feature type="transmembrane region" description="Helical" evidence="12">
    <location>
        <begin position="777"/>
        <end position="797"/>
    </location>
</feature>
<dbReference type="PRINTS" id="PR00248">
    <property type="entry name" value="GPCRMGR"/>
</dbReference>
<dbReference type="PANTHER" id="PTHR24061:SF599">
    <property type="entry name" value="G-PROTEIN COUPLED RECEPTORS FAMILY 3 PROFILE DOMAIN-CONTAINING PROTEIN"/>
    <property type="match status" value="1"/>
</dbReference>
<feature type="transmembrane region" description="Helical" evidence="12">
    <location>
        <begin position="803"/>
        <end position="825"/>
    </location>
</feature>
<keyword evidence="5" id="KW-0732">Signal</keyword>
<evidence type="ECO:0000256" key="4">
    <source>
        <dbReference type="ARBA" id="ARBA00022692"/>
    </source>
</evidence>
<dbReference type="FunFam" id="2.10.50.30:FF:000002">
    <property type="entry name" value="Vomeronasal 2 receptor, h1"/>
    <property type="match status" value="1"/>
</dbReference>
<dbReference type="PANTHER" id="PTHR24061">
    <property type="entry name" value="CALCIUM-SENSING RECEPTOR-RELATED"/>
    <property type="match status" value="1"/>
</dbReference>
<dbReference type="SUPFAM" id="SSF53822">
    <property type="entry name" value="Periplasmic binding protein-like I"/>
    <property type="match status" value="1"/>
</dbReference>
<keyword evidence="4 12" id="KW-0812">Transmembrane</keyword>
<dbReference type="InterPro" id="IPR017978">
    <property type="entry name" value="GPCR_3_C"/>
</dbReference>
<dbReference type="GO" id="GO:0004930">
    <property type="term" value="F:G protein-coupled receptor activity"/>
    <property type="evidence" value="ECO:0007669"/>
    <property type="project" value="UniProtKB-KW"/>
</dbReference>
<keyword evidence="3" id="KW-1003">Cell membrane</keyword>
<feature type="transmembrane region" description="Helical" evidence="12">
    <location>
        <begin position="621"/>
        <end position="641"/>
    </location>
</feature>
<dbReference type="InterPro" id="IPR017979">
    <property type="entry name" value="GPCR_3_CS"/>
</dbReference>
<evidence type="ECO:0000256" key="10">
    <source>
        <dbReference type="ARBA" id="ARBA00023180"/>
    </source>
</evidence>
<dbReference type="OMA" id="KDNGEMF"/>
<evidence type="ECO:0000256" key="2">
    <source>
        <dbReference type="ARBA" id="ARBA00007242"/>
    </source>
</evidence>
<dbReference type="AlphaFoldDB" id="A0A9F3QV93"/>
<dbReference type="InterPro" id="IPR000337">
    <property type="entry name" value="GPCR_3"/>
</dbReference>
<dbReference type="PROSITE" id="PS50259">
    <property type="entry name" value="G_PROTEIN_RECEP_F3_4"/>
    <property type="match status" value="1"/>
</dbReference>
<feature type="transmembrane region" description="Helical" evidence="12">
    <location>
        <begin position="653"/>
        <end position="677"/>
    </location>
</feature>
<keyword evidence="11" id="KW-0807">Transducer</keyword>
<dbReference type="CDD" id="cd15283">
    <property type="entry name" value="7tmC_V2R_pheromone"/>
    <property type="match status" value="1"/>
</dbReference>
<evidence type="ECO:0000313" key="14">
    <source>
        <dbReference type="Proteomes" id="UP000695026"/>
    </source>
</evidence>
<keyword evidence="8 12" id="KW-0472">Membrane</keyword>
<dbReference type="OrthoDB" id="5984008at2759"/>
<evidence type="ECO:0000256" key="6">
    <source>
        <dbReference type="ARBA" id="ARBA00022989"/>
    </source>
</evidence>
<dbReference type="GeneID" id="107326403"/>
<keyword evidence="10" id="KW-0325">Glycoprotein</keyword>
<dbReference type="Proteomes" id="UP000695026">
    <property type="component" value="Unplaced"/>
</dbReference>
<evidence type="ECO:0000256" key="3">
    <source>
        <dbReference type="ARBA" id="ARBA00022475"/>
    </source>
</evidence>
<dbReference type="InterPro" id="IPR000068">
    <property type="entry name" value="GPCR_3_Ca_sens_rcpt-rel"/>
</dbReference>
<accession>A0A9F3QV93</accession>
<feature type="transmembrane region" description="Helical" evidence="12">
    <location>
        <begin position="698"/>
        <end position="716"/>
    </location>
</feature>
<comment type="subcellular location">
    <subcellularLocation>
        <location evidence="1">Cell membrane</location>
        <topology evidence="1">Multi-pass membrane protein</topology>
    </subcellularLocation>
</comment>
<evidence type="ECO:0000256" key="7">
    <source>
        <dbReference type="ARBA" id="ARBA00023040"/>
    </source>
</evidence>
<feature type="domain" description="G-protein coupled receptors family 3 profile" evidence="13">
    <location>
        <begin position="583"/>
        <end position="847"/>
    </location>
</feature>
<sequence>MVPALKMKICSGYGIISDITTGAASLRVIVVTKNYQHVLALEFAIKEINENPFLLPNVTLGFHMYDIYSDARLTYRATMQLISMKNRLTYRATMQLISMKNIFIPNYKCDLKDKLSAVIGGLHSETSHLIANILGTYKIPQLLYGSTPERMYKTEFLSPYRMVPDDALQYLGILQLLLHFKWIWIGFIADDKDNGEMFLELMLPLFSESGICLAFMEICPENVSFDDYKEDIIRKGSEMYEKIMTSAANVFVFYGEADSIIFLRWVLYFPEIEVNLCKPKGKVWILTAQMELKSLVFQWVWDIQVIHGALSFAIHSKDLQQFKAYIQGRNPSSATGDGLIIDFWEQAFRCVFPSTFQGQIEGDICTGEERLESLLGPYFEISMTGHSYSIYNAAYVVAHALDAMFLSNARARTMMEGDRTIKLNYQPWQLHSFLRQVSFNNSAGDEIFFDQNGVVVAGFDVINWITFPNQSFARVEVGRMDPKAPNPDQAFTINNDAIVWHSWFNQAQPLSVCNDNCRSGYSKQKKEGKPFCCYDCIPCSEGKISTLPDRAECFQCQENHYPNKDHNSCIPKSIDFLSYEEHIGIGLFLVMLTCSLITALILGIFLKHHNTPIVKANNRNLTYILLISLLLCFPCALLFIGKPTQVTCLLRQTTFAITFSVAVSCVLAKTMTVVLAFMATNPGSRMKKWVGRKLTTSTVLCCSLIQAIICAAWLTTSPPFPSVDTHSVPNEILLQCNEGSGGMFYYVFGYLGFLALASFTVAFLARKLPDSFNEAKFITFSMLVFCSVWVSFVPTYLGTKGKYMVAVEIFSILASGAGLLGCIFFPKCYIMLLRPQLNTREQLTRRNL</sequence>
<evidence type="ECO:0000256" key="5">
    <source>
        <dbReference type="ARBA" id="ARBA00022729"/>
    </source>
</evidence>
<evidence type="ECO:0000256" key="11">
    <source>
        <dbReference type="ARBA" id="ARBA00023224"/>
    </source>
</evidence>